<feature type="region of interest" description="Disordered" evidence="1">
    <location>
        <begin position="87"/>
        <end position="106"/>
    </location>
</feature>
<feature type="domain" description="EFHB C-terminal EF-hand" evidence="2">
    <location>
        <begin position="403"/>
        <end position="475"/>
    </location>
</feature>
<organism evidence="3 4">
    <name type="scientific">Durusdinium trenchii</name>
    <dbReference type="NCBI Taxonomy" id="1381693"/>
    <lineage>
        <taxon>Eukaryota</taxon>
        <taxon>Sar</taxon>
        <taxon>Alveolata</taxon>
        <taxon>Dinophyceae</taxon>
        <taxon>Suessiales</taxon>
        <taxon>Symbiodiniaceae</taxon>
        <taxon>Durusdinium</taxon>
    </lineage>
</organism>
<name>A0ABP0STW6_9DINO</name>
<evidence type="ECO:0000256" key="1">
    <source>
        <dbReference type="SAM" id="MobiDB-lite"/>
    </source>
</evidence>
<keyword evidence="4" id="KW-1185">Reference proteome</keyword>
<accession>A0ABP0STW6</accession>
<comment type="caution">
    <text evidence="3">The sequence shown here is derived from an EMBL/GenBank/DDBJ whole genome shotgun (WGS) entry which is preliminary data.</text>
</comment>
<evidence type="ECO:0000313" key="4">
    <source>
        <dbReference type="Proteomes" id="UP001642484"/>
    </source>
</evidence>
<gene>
    <name evidence="3" type="ORF">CCMP2556_LOCUS53460</name>
</gene>
<dbReference type="InterPro" id="IPR057428">
    <property type="entry name" value="EFHB_EF-hand_C"/>
</dbReference>
<evidence type="ECO:0000259" key="2">
    <source>
        <dbReference type="Pfam" id="PF25325"/>
    </source>
</evidence>
<dbReference type="EMBL" id="CAXAMN010028206">
    <property type="protein sequence ID" value="CAK9115694.1"/>
    <property type="molecule type" value="Genomic_DNA"/>
</dbReference>
<dbReference type="Proteomes" id="UP001642484">
    <property type="component" value="Unassembled WGS sequence"/>
</dbReference>
<sequence>MLSGRGPRPAWFTPRESEGDRLDRLQRTGQEVLGKATATASNPAVNPPNYGAPASYCRTDPAPGILPAGKAGEMAFGARAHVVVVPSPRSPTSMTATQRRHRQKGEPGEMGLHWGLKSLSIPHPGPGYGIKTNKDEDVAQNFRSGQQFGVAEYINARAEDVYQSTKKEPLAKPFLRGHVLPQQVSASDFPGFGRPLDRSQKGAKDVMFPRDRTAESAEVKALYKRTHGSTDPGEGLDRKYEWPNYVKNPIFRFGHGDTTVASGAGAKSALSMDCGEEPLSVPSTLIVKDTLANFQEVTSDQLGTSRNLMQLQSQRGLPSHHAFGKPTSSDPISAGSLIKGAYSLLEQMPDNDLGKCIVKGRRNFETDSGLGIPSVRYDKAAPPPEKRSVANAVNYGDDLNAASLITPTRFQSLGLMPKDFTERRSPSELEKLMRGAGFSASAEELAEIIRGAAQKHGDGDERASLETTMLALEDWLSKQAV</sequence>
<feature type="region of interest" description="Disordered" evidence="1">
    <location>
        <begin position="1"/>
        <end position="48"/>
    </location>
</feature>
<reference evidence="3 4" key="1">
    <citation type="submission" date="2024-02" db="EMBL/GenBank/DDBJ databases">
        <authorList>
            <person name="Chen Y."/>
            <person name="Shah S."/>
            <person name="Dougan E. K."/>
            <person name="Thang M."/>
            <person name="Chan C."/>
        </authorList>
    </citation>
    <scope>NUCLEOTIDE SEQUENCE [LARGE SCALE GENOMIC DNA]</scope>
</reference>
<evidence type="ECO:0000313" key="3">
    <source>
        <dbReference type="EMBL" id="CAK9115694.1"/>
    </source>
</evidence>
<dbReference type="Pfam" id="PF25325">
    <property type="entry name" value="EF-hand_EFHB_C"/>
    <property type="match status" value="1"/>
</dbReference>
<feature type="compositionally biased region" description="Basic and acidic residues" evidence="1">
    <location>
        <begin position="15"/>
        <end position="26"/>
    </location>
</feature>
<proteinExistence type="predicted"/>
<protein>
    <recommendedName>
        <fullName evidence="2">EFHB C-terminal EF-hand domain-containing protein</fullName>
    </recommendedName>
</protein>